<dbReference type="OrthoDB" id="10577047at2759"/>
<proteinExistence type="predicted"/>
<feature type="region of interest" description="Disordered" evidence="1">
    <location>
        <begin position="123"/>
        <end position="182"/>
    </location>
</feature>
<sequence>MEARAKVRVKATKVNAFAEIKKSITRKERNKVIRKRKPAGKTTRSESESQMRKSAKNVRVNDLAGKEEKQANNLPMKHVAWTLDSTDDACRATVGYNTVHNAKEDLFDHAGRKRFLKKTALSKIESEGQGSGASGQEERNIKTMKYARSSGVPASSKEKSASVKKGRKTRTKNFVKSRNSEK</sequence>
<evidence type="ECO:0000313" key="2">
    <source>
        <dbReference type="EMBL" id="CAG9539940.1"/>
    </source>
</evidence>
<comment type="caution">
    <text evidence="2">The sequence shown here is derived from an EMBL/GenBank/DDBJ whole genome shotgun (WGS) entry which is preliminary data.</text>
</comment>
<dbReference type="Proteomes" id="UP000746747">
    <property type="component" value="Unassembled WGS sequence"/>
</dbReference>
<dbReference type="AlphaFoldDB" id="A0A8J2MDQ1"/>
<evidence type="ECO:0000313" key="3">
    <source>
        <dbReference type="Proteomes" id="UP000746747"/>
    </source>
</evidence>
<feature type="region of interest" description="Disordered" evidence="1">
    <location>
        <begin position="28"/>
        <end position="72"/>
    </location>
</feature>
<reference evidence="2" key="1">
    <citation type="submission" date="2021-09" db="EMBL/GenBank/DDBJ databases">
        <authorList>
            <consortium name="Pathogen Informatics"/>
        </authorList>
    </citation>
    <scope>NUCLEOTIDE SEQUENCE</scope>
</reference>
<feature type="compositionally biased region" description="Basic residues" evidence="1">
    <location>
        <begin position="162"/>
        <end position="175"/>
    </location>
</feature>
<gene>
    <name evidence="2" type="ORF">CJOHNSTONI_LOCUS9498</name>
</gene>
<evidence type="ECO:0000256" key="1">
    <source>
        <dbReference type="SAM" id="MobiDB-lite"/>
    </source>
</evidence>
<protein>
    <submittedName>
        <fullName evidence="2">Uncharacterized protein</fullName>
    </submittedName>
</protein>
<dbReference type="EMBL" id="CAKAEH010001870">
    <property type="protein sequence ID" value="CAG9539940.1"/>
    <property type="molecule type" value="Genomic_DNA"/>
</dbReference>
<name>A0A8J2MDQ1_9BILA</name>
<keyword evidence="3" id="KW-1185">Reference proteome</keyword>
<accession>A0A8J2MDQ1</accession>
<organism evidence="2 3">
    <name type="scientific">Cercopithifilaria johnstoni</name>
    <dbReference type="NCBI Taxonomy" id="2874296"/>
    <lineage>
        <taxon>Eukaryota</taxon>
        <taxon>Metazoa</taxon>
        <taxon>Ecdysozoa</taxon>
        <taxon>Nematoda</taxon>
        <taxon>Chromadorea</taxon>
        <taxon>Rhabditida</taxon>
        <taxon>Spirurina</taxon>
        <taxon>Spiruromorpha</taxon>
        <taxon>Filarioidea</taxon>
        <taxon>Onchocercidae</taxon>
        <taxon>Cercopithifilaria</taxon>
    </lineage>
</organism>